<dbReference type="PANTHER" id="PTHR46375:SF3">
    <property type="entry name" value="KELCH REPEAT AND BTB DOMAIN-CONTAINING PROTEIN 13"/>
    <property type="match status" value="1"/>
</dbReference>
<dbReference type="InParanoid" id="A0A6P8SIQ6"/>
<reference evidence="5" key="1">
    <citation type="submission" date="2025-08" db="UniProtKB">
        <authorList>
            <consortium name="RefSeq"/>
        </authorList>
    </citation>
    <scope>IDENTIFICATION</scope>
</reference>
<dbReference type="PROSITE" id="PS50097">
    <property type="entry name" value="BTB"/>
    <property type="match status" value="1"/>
</dbReference>
<keyword evidence="2" id="KW-0677">Repeat</keyword>
<name>A0A6P8SIQ6_GEOSA</name>
<dbReference type="InterPro" id="IPR006652">
    <property type="entry name" value="Kelch_1"/>
</dbReference>
<proteinExistence type="predicted"/>
<keyword evidence="4" id="KW-1185">Reference proteome</keyword>
<evidence type="ECO:0000259" key="3">
    <source>
        <dbReference type="PROSITE" id="PS50097"/>
    </source>
</evidence>
<dbReference type="GeneID" id="117367118"/>
<dbReference type="InterPro" id="IPR011333">
    <property type="entry name" value="SKP1/BTB/POZ_sf"/>
</dbReference>
<dbReference type="Gene3D" id="2.120.10.80">
    <property type="entry name" value="Kelch-type beta propeller"/>
    <property type="match status" value="1"/>
</dbReference>
<organism evidence="4 5">
    <name type="scientific">Geotrypetes seraphini</name>
    <name type="common">Gaboon caecilian</name>
    <name type="synonym">Caecilia seraphini</name>
    <dbReference type="NCBI Taxonomy" id="260995"/>
    <lineage>
        <taxon>Eukaryota</taxon>
        <taxon>Metazoa</taxon>
        <taxon>Chordata</taxon>
        <taxon>Craniata</taxon>
        <taxon>Vertebrata</taxon>
        <taxon>Euteleostomi</taxon>
        <taxon>Amphibia</taxon>
        <taxon>Gymnophiona</taxon>
        <taxon>Geotrypetes</taxon>
    </lineage>
</organism>
<dbReference type="SMART" id="SM00612">
    <property type="entry name" value="Kelch"/>
    <property type="match status" value="2"/>
</dbReference>
<dbReference type="Gene3D" id="3.30.710.10">
    <property type="entry name" value="Potassium Channel Kv1.1, Chain A"/>
    <property type="match status" value="1"/>
</dbReference>
<dbReference type="KEGG" id="gsh:117367118"/>
<dbReference type="InterPro" id="IPR052392">
    <property type="entry name" value="Kelch-BTB_domain-containing"/>
</dbReference>
<dbReference type="SMART" id="SM00225">
    <property type="entry name" value="BTB"/>
    <property type="match status" value="1"/>
</dbReference>
<dbReference type="SUPFAM" id="SSF117281">
    <property type="entry name" value="Kelch motif"/>
    <property type="match status" value="1"/>
</dbReference>
<evidence type="ECO:0000313" key="4">
    <source>
        <dbReference type="Proteomes" id="UP000515159"/>
    </source>
</evidence>
<dbReference type="OrthoDB" id="45365at2759"/>
<dbReference type="InterPro" id="IPR015915">
    <property type="entry name" value="Kelch-typ_b-propeller"/>
</dbReference>
<accession>A0A6P8SIQ6</accession>
<dbReference type="Pfam" id="PF01344">
    <property type="entry name" value="Kelch_1"/>
    <property type="match status" value="1"/>
</dbReference>
<evidence type="ECO:0000313" key="5">
    <source>
        <dbReference type="RefSeq" id="XP_033815286.1"/>
    </source>
</evidence>
<evidence type="ECO:0000256" key="2">
    <source>
        <dbReference type="ARBA" id="ARBA00022737"/>
    </source>
</evidence>
<dbReference type="AlphaFoldDB" id="A0A6P8SIQ6"/>
<gene>
    <name evidence="5" type="primary">LOC117367118</name>
</gene>
<dbReference type="CDD" id="cd01165">
    <property type="entry name" value="BTB_POZ"/>
    <property type="match status" value="1"/>
</dbReference>
<dbReference type="InterPro" id="IPR000210">
    <property type="entry name" value="BTB/POZ_dom"/>
</dbReference>
<dbReference type="SUPFAM" id="SSF54695">
    <property type="entry name" value="POZ domain"/>
    <property type="match status" value="1"/>
</dbReference>
<sequence length="578" mass="66215">MALMSFPPLSHEEWGQTFVLPTNRPCKVHIFQTLAAAVAFLLQTLARFTVSILTRAALVFRKRVLSCDDASIKRNGEVANWLRNTQLRIFYSRKSEDTSAVIVQTSICSFQVELKRLTEHSEYFRALSTSCMKETLKNQILLDHIPSETFHSILEYIFNDKFHMNEEKLLPSIEAANYLICQSYLDKCWGSLQSYLCPRTCLMYLDFAKSIACEEMLVVIYQYLSDSILELCSITRGLEEGERNRLVGLRMQGPQDLCMLKKENLVSGSQRELDPMRFLYQLDLGGKGSWRQGTKLPFVAEKWNFSTVVLWNYLFVIGGYKQKLKRGSEFRMAAFRYNPILDHWDTIAPLLKRRRHFSMAATQSHIFAIGGWYLDCLLAPDSSTCLYRAVERYDPWTDTWAFVSSLPLTDFSFSVSLSHDLPLCAVHSSYIYVLGSIQKTGEKLVMQYNIQTDTWQELLPTLTHTDANIPGLYFLGGSDPLYLVGGNNQENVMVSFSPGSRHWGEVRRMPKCSLAGQGTSLQTCYFMPAPELNSVLEIDLVTLHTRTLKPLPYPLSYEALFFLYFPPEGCKRERVGLH</sequence>
<keyword evidence="1" id="KW-0880">Kelch repeat</keyword>
<evidence type="ECO:0000256" key="1">
    <source>
        <dbReference type="ARBA" id="ARBA00022441"/>
    </source>
</evidence>
<dbReference type="PANTHER" id="PTHR46375">
    <property type="entry name" value="KELCH REPEAT AND BTB DOMAIN-CONTAINING PROTEIN 13-RELATED"/>
    <property type="match status" value="1"/>
</dbReference>
<dbReference type="Pfam" id="PF00651">
    <property type="entry name" value="BTB"/>
    <property type="match status" value="1"/>
</dbReference>
<dbReference type="RefSeq" id="XP_033815286.1">
    <property type="nucleotide sequence ID" value="XM_033959395.1"/>
</dbReference>
<protein>
    <submittedName>
        <fullName evidence="5">Kelch-like protein 42</fullName>
    </submittedName>
</protein>
<feature type="domain" description="BTB" evidence="3">
    <location>
        <begin position="99"/>
        <end position="166"/>
    </location>
</feature>
<dbReference type="Proteomes" id="UP000515159">
    <property type="component" value="Chromosome 9"/>
</dbReference>